<dbReference type="FunFam" id="3.40.350.10:FF:000003">
    <property type="entry name" value="Xaa-pro aminopeptidase P"/>
    <property type="match status" value="1"/>
</dbReference>
<dbReference type="PANTHER" id="PTHR43763:SF6">
    <property type="entry name" value="XAA-PRO AMINOPEPTIDASE 1"/>
    <property type="match status" value="1"/>
</dbReference>
<dbReference type="Pfam" id="PF00557">
    <property type="entry name" value="Peptidase_M24"/>
    <property type="match status" value="1"/>
</dbReference>
<dbReference type="SUPFAM" id="SSF53092">
    <property type="entry name" value="Creatinase/prolidase N-terminal domain"/>
    <property type="match status" value="1"/>
</dbReference>
<dbReference type="SUPFAM" id="SSF55920">
    <property type="entry name" value="Creatinase/aminopeptidase"/>
    <property type="match status" value="1"/>
</dbReference>
<dbReference type="PANTHER" id="PTHR43763">
    <property type="entry name" value="XAA-PRO AMINOPEPTIDASE 1"/>
    <property type="match status" value="1"/>
</dbReference>
<dbReference type="InterPro" id="IPR036005">
    <property type="entry name" value="Creatinase/aminopeptidase-like"/>
</dbReference>
<feature type="domain" description="Peptidase M24 C-terminal" evidence="6">
    <location>
        <begin position="534"/>
        <end position="593"/>
    </location>
</feature>
<dbReference type="GO" id="GO:0046872">
    <property type="term" value="F:metal ion binding"/>
    <property type="evidence" value="ECO:0007669"/>
    <property type="project" value="UniProtKB-KW"/>
</dbReference>
<organism evidence="7 8">
    <name type="scientific">Eubacterium pyruvativorans</name>
    <dbReference type="NCBI Taxonomy" id="155865"/>
    <lineage>
        <taxon>Bacteria</taxon>
        <taxon>Bacillati</taxon>
        <taxon>Bacillota</taxon>
        <taxon>Clostridia</taxon>
        <taxon>Eubacteriales</taxon>
        <taxon>Eubacteriaceae</taxon>
        <taxon>Eubacterium</taxon>
    </lineage>
</organism>
<dbReference type="Pfam" id="PF01321">
    <property type="entry name" value="Creatinase_N"/>
    <property type="match status" value="1"/>
</dbReference>
<feature type="domain" description="Creatinase N-terminal" evidence="5">
    <location>
        <begin position="7"/>
        <end position="131"/>
    </location>
</feature>
<dbReference type="InterPro" id="IPR000587">
    <property type="entry name" value="Creatinase_N"/>
</dbReference>
<evidence type="ECO:0000259" key="5">
    <source>
        <dbReference type="Pfam" id="PF01321"/>
    </source>
</evidence>
<evidence type="ECO:0000256" key="2">
    <source>
        <dbReference type="ARBA" id="ARBA00022723"/>
    </source>
</evidence>
<dbReference type="RefSeq" id="WP_090471834.1">
    <property type="nucleotide sequence ID" value="NZ_FOWF01000028.1"/>
</dbReference>
<dbReference type="InterPro" id="IPR029149">
    <property type="entry name" value="Creatin/AminoP/Spt16_N"/>
</dbReference>
<dbReference type="Proteomes" id="UP000198817">
    <property type="component" value="Unassembled WGS sequence"/>
</dbReference>
<keyword evidence="8" id="KW-1185">Reference proteome</keyword>
<dbReference type="InterPro" id="IPR050422">
    <property type="entry name" value="X-Pro_aminopeptidase_P"/>
</dbReference>
<dbReference type="EMBL" id="FPBT01000025">
    <property type="protein sequence ID" value="SFU64847.1"/>
    <property type="molecule type" value="Genomic_DNA"/>
</dbReference>
<evidence type="ECO:0000313" key="8">
    <source>
        <dbReference type="Proteomes" id="UP000198817"/>
    </source>
</evidence>
<dbReference type="STRING" id="155865.SAMN05216515_1284"/>
<dbReference type="InterPro" id="IPR032416">
    <property type="entry name" value="Peptidase_M24_C"/>
</dbReference>
<reference evidence="7 8" key="1">
    <citation type="submission" date="2016-10" db="EMBL/GenBank/DDBJ databases">
        <authorList>
            <person name="de Groot N.N."/>
        </authorList>
    </citation>
    <scope>NUCLEOTIDE SEQUENCE [LARGE SCALE GENOMIC DNA]</scope>
    <source>
        <strain evidence="7 8">KHGC13</strain>
    </source>
</reference>
<keyword evidence="3" id="KW-0378">Hydrolase</keyword>
<dbReference type="InterPro" id="IPR000994">
    <property type="entry name" value="Pept_M24"/>
</dbReference>
<dbReference type="GO" id="GO:0005737">
    <property type="term" value="C:cytoplasm"/>
    <property type="evidence" value="ECO:0007669"/>
    <property type="project" value="UniProtKB-ARBA"/>
</dbReference>
<keyword evidence="7" id="KW-0645">Protease</keyword>
<keyword evidence="2" id="KW-0479">Metal-binding</keyword>
<evidence type="ECO:0000259" key="4">
    <source>
        <dbReference type="Pfam" id="PF00557"/>
    </source>
</evidence>
<dbReference type="Gene3D" id="3.40.350.10">
    <property type="entry name" value="Creatinase/prolidase N-terminal domain"/>
    <property type="match status" value="2"/>
</dbReference>
<name>A0A1I7HW10_9FIRM</name>
<sequence length="594" mass="67058">MNPVPERLAALRKKMQENNVAFYIVPTDDFHQDEYVGDHFKARVYITGFTGSAGTALITETEAFLWTDGRYFIQAAKELEGSTVELMKMSEPGVPTISQFLKEHVKPGQILGFDGRTLSMDEGTGYRDAAEKAGGAVRYDLDLIDEIWEDRPPMSDKPAWLLPVEYAGKTAEDKIRDIREKMAEAGADVHVETTPDDICWTLNIRGDDIDYFPLMLSYALITADAYHLYVDDKKLSPEIGQYLKDLGVTVHPYNDVYEDAKKISGAVMVDPNKVNYALYHNIPADCTKINVMSPEETFKTVKNPVEVSNIRKAEIKDSVAHIRFMKWLKENVGKIRITEISASDKLDEFRAEMGNFIKPSFEPISSYAEHAAIVHYAPTPETDAELKPEGMLLTDTGAGFWEGSTDITRTYVLGPITQKMKEDFTVVAISNLSLGNAVFTKGITGVALDNLARNPFWKRRMNYNHGTGHGVGYLLNIHESPASFRSRFVEGDTAILEEGMVITDEPGFYVEGSHGIRLENELLVVNDVANEFGQFMRLEPITFVPFDLDAIEPEIMTAEERAMLNDYHKKVYEITSPYLNDEEKEWLRKYTREV</sequence>
<proteinExistence type="inferred from homology"/>
<evidence type="ECO:0000256" key="3">
    <source>
        <dbReference type="ARBA" id="ARBA00022801"/>
    </source>
</evidence>
<evidence type="ECO:0000256" key="1">
    <source>
        <dbReference type="ARBA" id="ARBA00008766"/>
    </source>
</evidence>
<keyword evidence="7" id="KW-0031">Aminopeptidase</keyword>
<dbReference type="AlphaFoldDB" id="A0A1I7HW10"/>
<dbReference type="Gene3D" id="3.90.230.10">
    <property type="entry name" value="Creatinase/methionine aminopeptidase superfamily"/>
    <property type="match status" value="1"/>
</dbReference>
<dbReference type="OrthoDB" id="9806388at2"/>
<evidence type="ECO:0000313" key="7">
    <source>
        <dbReference type="EMBL" id="SFU64847.1"/>
    </source>
</evidence>
<protein>
    <submittedName>
        <fullName evidence="7">Xaa-Pro aminopeptidase</fullName>
    </submittedName>
</protein>
<gene>
    <name evidence="7" type="ORF">SAMN05216508_12512</name>
</gene>
<evidence type="ECO:0000259" key="6">
    <source>
        <dbReference type="Pfam" id="PF16188"/>
    </source>
</evidence>
<dbReference type="GO" id="GO:0004177">
    <property type="term" value="F:aminopeptidase activity"/>
    <property type="evidence" value="ECO:0007669"/>
    <property type="project" value="UniProtKB-KW"/>
</dbReference>
<dbReference type="Pfam" id="PF16189">
    <property type="entry name" value="Creatinase_N_2"/>
    <property type="match status" value="1"/>
</dbReference>
<dbReference type="Pfam" id="PF16188">
    <property type="entry name" value="Peptidase_M24_C"/>
    <property type="match status" value="1"/>
</dbReference>
<comment type="similarity">
    <text evidence="1">Belongs to the peptidase M24B family.</text>
</comment>
<dbReference type="FunFam" id="3.90.230.10:FF:000009">
    <property type="entry name" value="xaa-Pro aminopeptidase 2"/>
    <property type="match status" value="1"/>
</dbReference>
<feature type="domain" description="Peptidase M24" evidence="4">
    <location>
        <begin position="309"/>
        <end position="524"/>
    </location>
</feature>
<accession>A0A1I7HW10</accession>